<reference evidence="3" key="1">
    <citation type="submission" date="2016-04" db="EMBL/GenBank/DDBJ databases">
        <authorList>
            <person name="Zhang B."/>
        </authorList>
    </citation>
    <scope>NUCLEOTIDE SEQUENCE [LARGE SCALE GENOMIC DNA]</scope>
    <source>
        <strain evidence="3">S10</strain>
    </source>
</reference>
<feature type="compositionally biased region" description="Basic and acidic residues" evidence="1">
    <location>
        <begin position="1"/>
        <end position="13"/>
    </location>
</feature>
<dbReference type="KEGG" id="stsi:A4E84_29800"/>
<gene>
    <name evidence="2" type="ORF">A4E84_29800</name>
</gene>
<feature type="compositionally biased region" description="Basic and acidic residues" evidence="1">
    <location>
        <begin position="63"/>
        <end position="73"/>
    </location>
</feature>
<evidence type="ECO:0008006" key="4">
    <source>
        <dbReference type="Google" id="ProtNLM"/>
    </source>
</evidence>
<dbReference type="AlphaFoldDB" id="A0A143C794"/>
<dbReference type="STRING" id="1783515.A4E84_29800"/>
<name>A0A143C794_9ACTN</name>
<protein>
    <recommendedName>
        <fullName evidence="4">Phage capsid protein</fullName>
    </recommendedName>
</protein>
<evidence type="ECO:0000313" key="3">
    <source>
        <dbReference type="Proteomes" id="UP000076096"/>
    </source>
</evidence>
<evidence type="ECO:0000256" key="1">
    <source>
        <dbReference type="SAM" id="MobiDB-lite"/>
    </source>
</evidence>
<accession>A0A143C794</accession>
<evidence type="ECO:0000313" key="2">
    <source>
        <dbReference type="EMBL" id="AMW13322.1"/>
    </source>
</evidence>
<dbReference type="Proteomes" id="UP000076096">
    <property type="component" value="Chromosome"/>
</dbReference>
<proteinExistence type="predicted"/>
<organism evidence="2 3">
    <name type="scientific">Streptomyces qaidamensis</name>
    <dbReference type="NCBI Taxonomy" id="1783515"/>
    <lineage>
        <taxon>Bacteria</taxon>
        <taxon>Bacillati</taxon>
        <taxon>Actinomycetota</taxon>
        <taxon>Actinomycetes</taxon>
        <taxon>Kitasatosporales</taxon>
        <taxon>Streptomycetaceae</taxon>
        <taxon>Streptomyces</taxon>
        <taxon>Streptomyces aurantiacus group</taxon>
    </lineage>
</organism>
<feature type="region of interest" description="Disordered" evidence="1">
    <location>
        <begin position="195"/>
        <end position="217"/>
    </location>
</feature>
<keyword evidence="3" id="KW-1185">Reference proteome</keyword>
<dbReference type="EMBL" id="CP015098">
    <property type="protein sequence ID" value="AMW13322.1"/>
    <property type="molecule type" value="Genomic_DNA"/>
</dbReference>
<feature type="region of interest" description="Disordered" evidence="1">
    <location>
        <begin position="1"/>
        <end position="76"/>
    </location>
</feature>
<sequence>MAGPFDERHKEDDVMATPTEPQNPQQGAGDPGKAPETQNPQEPASGPTAGSQGQGDGGTGKAPKFEGEFDPAKAQRLVENLRAEVDSEKTKRTALETQFSEFMGKFGSLFGGGEEKKLTPEQIAQKAQESDQQARAATVKLAVFHTASKHGADPEALLDSASFERAINKLDPTSDTFAANVEAAIKKAVEANPRLKAQGAPPVPARGGVDMAGGTSGKRQLTAAEVAKLSPEELVKAREDGLLKDYLAS</sequence>